<proteinExistence type="predicted"/>
<dbReference type="InterPro" id="IPR036390">
    <property type="entry name" value="WH_DNA-bd_sf"/>
</dbReference>
<evidence type="ECO:0000256" key="5">
    <source>
        <dbReference type="ARBA" id="ARBA00023163"/>
    </source>
</evidence>
<keyword evidence="3" id="KW-0805">Transcription regulation</keyword>
<evidence type="ECO:0000313" key="7">
    <source>
        <dbReference type="EMBL" id="MEK8052070.1"/>
    </source>
</evidence>
<evidence type="ECO:0000256" key="2">
    <source>
        <dbReference type="ARBA" id="ARBA00022490"/>
    </source>
</evidence>
<dbReference type="PRINTS" id="PR00598">
    <property type="entry name" value="HTHMARR"/>
</dbReference>
<dbReference type="SMART" id="SM00347">
    <property type="entry name" value="HTH_MARR"/>
    <property type="match status" value="1"/>
</dbReference>
<dbReference type="InterPro" id="IPR036388">
    <property type="entry name" value="WH-like_DNA-bd_sf"/>
</dbReference>
<dbReference type="Pfam" id="PF22381">
    <property type="entry name" value="Staph_reg_Sar_Rot"/>
    <property type="match status" value="1"/>
</dbReference>
<keyword evidence="2" id="KW-0963">Cytoplasm</keyword>
<gene>
    <name evidence="7" type="ORF">AACH10_17595</name>
</gene>
<evidence type="ECO:0000256" key="3">
    <source>
        <dbReference type="ARBA" id="ARBA00023015"/>
    </source>
</evidence>
<evidence type="ECO:0000313" key="8">
    <source>
        <dbReference type="Proteomes" id="UP001365405"/>
    </source>
</evidence>
<keyword evidence="8" id="KW-1185">Reference proteome</keyword>
<organism evidence="7 8">
    <name type="scientific">Pseudaquabacterium inlustre</name>
    <dbReference type="NCBI Taxonomy" id="2984192"/>
    <lineage>
        <taxon>Bacteria</taxon>
        <taxon>Pseudomonadati</taxon>
        <taxon>Pseudomonadota</taxon>
        <taxon>Betaproteobacteria</taxon>
        <taxon>Burkholderiales</taxon>
        <taxon>Sphaerotilaceae</taxon>
        <taxon>Pseudaquabacterium</taxon>
    </lineage>
</organism>
<name>A0ABU9CLM3_9BURK</name>
<reference evidence="7 8" key="1">
    <citation type="submission" date="2024-04" db="EMBL/GenBank/DDBJ databases">
        <title>Novel species of the genus Ideonella isolated from streams.</title>
        <authorList>
            <person name="Lu H."/>
        </authorList>
    </citation>
    <scope>NUCLEOTIDE SEQUENCE [LARGE SCALE GENOMIC DNA]</scope>
    <source>
        <strain evidence="7 8">DXS22W</strain>
    </source>
</reference>
<comment type="subcellular location">
    <subcellularLocation>
        <location evidence="1">Cytoplasm</location>
    </subcellularLocation>
</comment>
<dbReference type="InterPro" id="IPR000835">
    <property type="entry name" value="HTH_MarR-typ"/>
</dbReference>
<keyword evidence="5" id="KW-0804">Transcription</keyword>
<evidence type="ECO:0000256" key="1">
    <source>
        <dbReference type="ARBA" id="ARBA00004496"/>
    </source>
</evidence>
<dbReference type="Gene3D" id="1.10.10.10">
    <property type="entry name" value="Winged helix-like DNA-binding domain superfamily/Winged helix DNA-binding domain"/>
    <property type="match status" value="1"/>
</dbReference>
<dbReference type="InterPro" id="IPR039422">
    <property type="entry name" value="MarR/SlyA-like"/>
</dbReference>
<sequence>MPSRRPRTTASPLPATAAPQDAAAWLALDHQLCFALYSASLAMTKTYKPLLEPLGLTYPQYLVMLVLWEGDGVTVSQVGERLQLDSGTLTPLLKRLQAQGLLLRQRDAADERRVLLQLTAEGRALKARAVAVPQAIACASACDLAEIAELTTRLKQLRDQLRDALRQAANDASPPAAA</sequence>
<dbReference type="SUPFAM" id="SSF46785">
    <property type="entry name" value="Winged helix' DNA-binding domain"/>
    <property type="match status" value="1"/>
</dbReference>
<dbReference type="EMBL" id="JBBUTH010000009">
    <property type="protein sequence ID" value="MEK8052070.1"/>
    <property type="molecule type" value="Genomic_DNA"/>
</dbReference>
<accession>A0ABU9CLM3</accession>
<evidence type="ECO:0000256" key="4">
    <source>
        <dbReference type="ARBA" id="ARBA00023125"/>
    </source>
</evidence>
<keyword evidence="4" id="KW-0238">DNA-binding</keyword>
<dbReference type="PANTHER" id="PTHR33164:SF5">
    <property type="entry name" value="ORGANIC HYDROPEROXIDE RESISTANCE TRANSCRIPTIONAL REGULATOR"/>
    <property type="match status" value="1"/>
</dbReference>
<comment type="caution">
    <text evidence="7">The sequence shown here is derived from an EMBL/GenBank/DDBJ whole genome shotgun (WGS) entry which is preliminary data.</text>
</comment>
<protein>
    <submittedName>
        <fullName evidence="7">MarR family transcriptional regulator</fullName>
    </submittedName>
</protein>
<evidence type="ECO:0000259" key="6">
    <source>
        <dbReference type="PROSITE" id="PS50995"/>
    </source>
</evidence>
<dbReference type="PROSITE" id="PS50995">
    <property type="entry name" value="HTH_MARR_2"/>
    <property type="match status" value="1"/>
</dbReference>
<dbReference type="RefSeq" id="WP_341411787.1">
    <property type="nucleotide sequence ID" value="NZ_JBBUTH010000009.1"/>
</dbReference>
<dbReference type="Proteomes" id="UP001365405">
    <property type="component" value="Unassembled WGS sequence"/>
</dbReference>
<dbReference type="InterPro" id="IPR055166">
    <property type="entry name" value="Transc_reg_Sar_Rot_HTH"/>
</dbReference>
<feature type="domain" description="HTH marR-type" evidence="6">
    <location>
        <begin position="29"/>
        <end position="159"/>
    </location>
</feature>
<dbReference type="PANTHER" id="PTHR33164">
    <property type="entry name" value="TRANSCRIPTIONAL REGULATOR, MARR FAMILY"/>
    <property type="match status" value="1"/>
</dbReference>